<name>A0ABR9M4M5_9ACTN</name>
<sequence>MSWTLSCPSIIPLFIRALALHLKTTARKCADADTPHRPMACAGSCARQWADLRAIHRRLAGGGLCPQKTHRLPSAKALLLRDGGGDVGLSGTGQAKQRGVGLDKG</sequence>
<feature type="region of interest" description="Disordered" evidence="1">
    <location>
        <begin position="86"/>
        <end position="105"/>
    </location>
</feature>
<comment type="caution">
    <text evidence="2">The sequence shown here is derived from an EMBL/GenBank/DDBJ whole genome shotgun (WGS) entry which is preliminary data.</text>
</comment>
<evidence type="ECO:0000313" key="2">
    <source>
        <dbReference type="EMBL" id="MBE1587857.1"/>
    </source>
</evidence>
<evidence type="ECO:0000313" key="3">
    <source>
        <dbReference type="Proteomes" id="UP000633509"/>
    </source>
</evidence>
<evidence type="ECO:0000256" key="1">
    <source>
        <dbReference type="SAM" id="MobiDB-lite"/>
    </source>
</evidence>
<protein>
    <submittedName>
        <fullName evidence="2">Uncharacterized protein</fullName>
    </submittedName>
</protein>
<dbReference type="RefSeq" id="WP_378526259.1">
    <property type="nucleotide sequence ID" value="NZ_JBHSKR010000017.1"/>
</dbReference>
<gene>
    <name evidence="2" type="ORF">H4W80_006115</name>
</gene>
<dbReference type="EMBL" id="JADBEK010000001">
    <property type="protein sequence ID" value="MBE1587857.1"/>
    <property type="molecule type" value="Genomic_DNA"/>
</dbReference>
<proteinExistence type="predicted"/>
<dbReference type="Proteomes" id="UP000633509">
    <property type="component" value="Unassembled WGS sequence"/>
</dbReference>
<reference evidence="2 3" key="1">
    <citation type="submission" date="2020-10" db="EMBL/GenBank/DDBJ databases">
        <title>Sequencing the genomes of 1000 actinobacteria strains.</title>
        <authorList>
            <person name="Klenk H.-P."/>
        </authorList>
    </citation>
    <scope>NUCLEOTIDE SEQUENCE [LARGE SCALE GENOMIC DNA]</scope>
    <source>
        <strain evidence="2 3">DSM 43173</strain>
    </source>
</reference>
<keyword evidence="3" id="KW-1185">Reference proteome</keyword>
<organism evidence="2 3">
    <name type="scientific">Nonomuraea angiospora</name>
    <dbReference type="NCBI Taxonomy" id="46172"/>
    <lineage>
        <taxon>Bacteria</taxon>
        <taxon>Bacillati</taxon>
        <taxon>Actinomycetota</taxon>
        <taxon>Actinomycetes</taxon>
        <taxon>Streptosporangiales</taxon>
        <taxon>Streptosporangiaceae</taxon>
        <taxon>Nonomuraea</taxon>
    </lineage>
</organism>
<accession>A0ABR9M4M5</accession>